<accession>A0A2W4UU37</accession>
<protein>
    <submittedName>
        <fullName evidence="1">Uncharacterized protein</fullName>
    </submittedName>
</protein>
<dbReference type="EMBL" id="QBMC01000007">
    <property type="protein sequence ID" value="PZO22747.1"/>
    <property type="molecule type" value="Genomic_DNA"/>
</dbReference>
<reference evidence="2" key="1">
    <citation type="submission" date="2018-04" db="EMBL/GenBank/DDBJ databases">
        <authorList>
            <person name="Cornet L."/>
        </authorList>
    </citation>
    <scope>NUCLEOTIDE SEQUENCE [LARGE SCALE GENOMIC DNA]</scope>
</reference>
<evidence type="ECO:0000313" key="1">
    <source>
        <dbReference type="EMBL" id="PZO22747.1"/>
    </source>
</evidence>
<name>A0A2W4UU37_9CYAN</name>
<gene>
    <name evidence="1" type="ORF">DCF25_02205</name>
</gene>
<comment type="caution">
    <text evidence="1">The sequence shown here is derived from an EMBL/GenBank/DDBJ whole genome shotgun (WGS) entry which is preliminary data.</text>
</comment>
<organism evidence="1 2">
    <name type="scientific">Leptolyngbya foveolarum</name>
    <dbReference type="NCBI Taxonomy" id="47253"/>
    <lineage>
        <taxon>Bacteria</taxon>
        <taxon>Bacillati</taxon>
        <taxon>Cyanobacteriota</taxon>
        <taxon>Cyanophyceae</taxon>
        <taxon>Leptolyngbyales</taxon>
        <taxon>Leptolyngbyaceae</taxon>
        <taxon>Leptolyngbya group</taxon>
        <taxon>Leptolyngbya</taxon>
    </lineage>
</organism>
<dbReference type="AlphaFoldDB" id="A0A2W4UU37"/>
<dbReference type="Proteomes" id="UP000249354">
    <property type="component" value="Unassembled WGS sequence"/>
</dbReference>
<evidence type="ECO:0000313" key="2">
    <source>
        <dbReference type="Proteomes" id="UP000249354"/>
    </source>
</evidence>
<proteinExistence type="predicted"/>
<reference evidence="1 2" key="2">
    <citation type="submission" date="2018-06" db="EMBL/GenBank/DDBJ databases">
        <title>Metagenomic assembly of (sub)arctic Cyanobacteria and their associated microbiome from non-axenic cultures.</title>
        <authorList>
            <person name="Baurain D."/>
        </authorList>
    </citation>
    <scope>NUCLEOTIDE SEQUENCE [LARGE SCALE GENOMIC DNA]</scope>
    <source>
        <strain evidence="1">ULC129bin1</strain>
    </source>
</reference>
<sequence length="107" mass="12458">MFTLQLFKEGHINRHIVTGYDIIGHHRGATLRLKRDSRLKIGQNLLHKCKTPFHERKCSLRGSKTLFCKSKRLLWQGKTPFHSAKTPFHEAKSLFHADKTLLHESKS</sequence>